<keyword evidence="1" id="KW-1133">Transmembrane helix</keyword>
<evidence type="ECO:0000256" key="1">
    <source>
        <dbReference type="SAM" id="Phobius"/>
    </source>
</evidence>
<dbReference type="Proteomes" id="UP000010472">
    <property type="component" value="Chromosome"/>
</dbReference>
<protein>
    <submittedName>
        <fullName evidence="2">Uncharacterized protein</fullName>
    </submittedName>
</protein>
<dbReference type="EMBL" id="CP003620">
    <property type="protein sequence ID" value="AFZ11703.1"/>
    <property type="molecule type" value="Genomic_DNA"/>
</dbReference>
<accession>K9VUB6</accession>
<dbReference type="eggNOG" id="ENOG503442N">
    <property type="taxonomic scope" value="Bacteria"/>
</dbReference>
<dbReference type="AlphaFoldDB" id="K9VUB6"/>
<dbReference type="STRING" id="1173022.Cri9333_0784"/>
<gene>
    <name evidence="2" type="ORF">Cri9333_0784</name>
</gene>
<evidence type="ECO:0000313" key="3">
    <source>
        <dbReference type="Proteomes" id="UP000010472"/>
    </source>
</evidence>
<evidence type="ECO:0000313" key="2">
    <source>
        <dbReference type="EMBL" id="AFZ11703.1"/>
    </source>
</evidence>
<dbReference type="RefSeq" id="WP_015201825.1">
    <property type="nucleotide sequence ID" value="NC_019753.1"/>
</dbReference>
<sequence>MLTALYYPHVKMSTDLLKNALFLWDKIEYIAPNLHFEPDYHEPELAQAVSLFAGKYIPTDKEKQMVNDSIVDLLSQPLPEWFFVKVEDLHKDLRYTLYPEKLAPDTWRRLEKEGLANSINSKGFETSQQLGLTIMSILANCCAGTQKRLVTDQVSSYSALDRYLVTIGGGELGDFGKKSENSETLVTISLHLMNFKNVSLSRLIELRQKENTTNGAHIRVLRLNYLRKIEEYVNKLSQIKTPQDAEEIRRIFEREMKDDFNLLKDELKDEAQKVVFSSEMATAAISLVGSFLLPIISPTVLLAGGALYKRKVDYNTNRNKILREHPMSWLYSMNKIQAI</sequence>
<proteinExistence type="predicted"/>
<name>K9VUB6_9CYAN</name>
<dbReference type="OrthoDB" id="8478151at2"/>
<organism evidence="2 3">
    <name type="scientific">Crinalium epipsammum PCC 9333</name>
    <dbReference type="NCBI Taxonomy" id="1173022"/>
    <lineage>
        <taxon>Bacteria</taxon>
        <taxon>Bacillati</taxon>
        <taxon>Cyanobacteriota</taxon>
        <taxon>Cyanophyceae</taxon>
        <taxon>Gomontiellales</taxon>
        <taxon>Gomontiellaceae</taxon>
        <taxon>Crinalium</taxon>
    </lineage>
</organism>
<dbReference type="HOGENOM" id="CLU_768818_0_0_3"/>
<reference evidence="2 3" key="1">
    <citation type="submission" date="2012-06" db="EMBL/GenBank/DDBJ databases">
        <title>Finished chromosome of genome of Crinalium epipsammum PCC 9333.</title>
        <authorList>
            <consortium name="US DOE Joint Genome Institute"/>
            <person name="Gugger M."/>
            <person name="Coursin T."/>
            <person name="Rippka R."/>
            <person name="Tandeau De Marsac N."/>
            <person name="Huntemann M."/>
            <person name="Wei C.-L."/>
            <person name="Han J."/>
            <person name="Detter J.C."/>
            <person name="Han C."/>
            <person name="Tapia R."/>
            <person name="Davenport K."/>
            <person name="Daligault H."/>
            <person name="Erkkila T."/>
            <person name="Gu W."/>
            <person name="Munk A.C.C."/>
            <person name="Teshima H."/>
            <person name="Xu Y."/>
            <person name="Chain P."/>
            <person name="Chen A."/>
            <person name="Krypides N."/>
            <person name="Mavromatis K."/>
            <person name="Markowitz V."/>
            <person name="Szeto E."/>
            <person name="Ivanova N."/>
            <person name="Mikhailova N."/>
            <person name="Ovchinnikova G."/>
            <person name="Pagani I."/>
            <person name="Pati A."/>
            <person name="Goodwin L."/>
            <person name="Peters L."/>
            <person name="Pitluck S."/>
            <person name="Woyke T."/>
            <person name="Kerfeld C."/>
        </authorList>
    </citation>
    <scope>NUCLEOTIDE SEQUENCE [LARGE SCALE GENOMIC DNA]</scope>
    <source>
        <strain evidence="2 3">PCC 9333</strain>
    </source>
</reference>
<keyword evidence="1" id="KW-0472">Membrane</keyword>
<keyword evidence="3" id="KW-1185">Reference proteome</keyword>
<feature type="transmembrane region" description="Helical" evidence="1">
    <location>
        <begin position="283"/>
        <end position="308"/>
    </location>
</feature>
<dbReference type="KEGG" id="cep:Cri9333_0784"/>
<keyword evidence="1" id="KW-0812">Transmembrane</keyword>